<dbReference type="PATRIC" id="fig|273677.3.peg.1081"/>
<evidence type="ECO:0000256" key="2">
    <source>
        <dbReference type="ARBA" id="ARBA00022692"/>
    </source>
</evidence>
<dbReference type="InterPro" id="IPR017500">
    <property type="entry name" value="Phage_infect_YhgE_N"/>
</dbReference>
<dbReference type="SUPFAM" id="SSF58104">
    <property type="entry name" value="Methyl-accepting chemotaxis protein (MCP) signaling domain"/>
    <property type="match status" value="1"/>
</dbReference>
<feature type="transmembrane region" description="Helical" evidence="5">
    <location>
        <begin position="649"/>
        <end position="675"/>
    </location>
</feature>
<dbReference type="GO" id="GO:0140359">
    <property type="term" value="F:ABC-type transporter activity"/>
    <property type="evidence" value="ECO:0007669"/>
    <property type="project" value="InterPro"/>
</dbReference>
<dbReference type="EMBL" id="JFYO01000004">
    <property type="protein sequence ID" value="EZP28123.1"/>
    <property type="molecule type" value="Genomic_DNA"/>
</dbReference>
<evidence type="ECO:0000259" key="6">
    <source>
        <dbReference type="Pfam" id="PF12698"/>
    </source>
</evidence>
<dbReference type="PANTHER" id="PTHR43077">
    <property type="entry name" value="TRANSPORT PERMEASE YVFS-RELATED"/>
    <property type="match status" value="1"/>
</dbReference>
<comment type="caution">
    <text evidence="7">The sequence shown here is derived from an EMBL/GenBank/DDBJ whole genome shotgun (WGS) entry which is preliminary data.</text>
</comment>
<sequence>MTLPIERAQTRRPISWLTLLGVLLLPAVIGGILVAALYNPTERLDALNTAIVNNDEPVEVNGQTTPLGRLLTAGLVKGSDDLDSNLTWTISNTEDAEEGLADGTYDAIVTIPKNFSAAATSTAPGKTPERATIDLTASPDARIVDDAITSQVTSTAASVLGERLTTGYLENVFLGFTTLNEQLGKAADGATQLADGAKGAADGAAKLADGASTASDGGYSLADGIRKLQSGAAGIATGADGIATGASGLATGAHRLADGAGAAADGIDTLAGGADKLAGGAAATSNGLNEWSAGARPIAEGTQQLADGLAQAAKQTAAIPAIPSDLVDGLKALSADGEQNSQAVTSVVDALSAAADSCVPAQAGAELCDQLKDASAQATKALPQLQKTVSNSEQLAKDLDALANFGPNLNKGLSSSAAAAQKLAGGMNELADGADQLAGGAGALSSGASGLADGAGQAATGVRKLADGADQLAGGADQLSSGAGQLATGAQAFAVGAGSAAEGTDKLAGGVDALATGAGDLSTGVDKLADGTGDLATGLDKAVDGVPTYTKTQAADLASIVAKPVVADGAGTALFGASAVPLLATLALWFGGLASFVVLRAVPRTALASRRSSASLALRALAPGALIGALQGVLVAIIVQLAAGYDMGAWWLFAAMCVLAGVAFAAVNHALVALFGGIGRWIAALVGVLALATGIVSTVPGTLLDVAGLLPTAPAYTAMLAALTDAGGGASAAVGLVLWTVLAIGAGILAVTRHRSTSARAVLTQPA</sequence>
<dbReference type="InterPro" id="IPR013525">
    <property type="entry name" value="ABC2_TM"/>
</dbReference>
<dbReference type="Gene3D" id="1.10.287.950">
    <property type="entry name" value="Methyl-accepting chemotaxis protein"/>
    <property type="match status" value="1"/>
</dbReference>
<reference evidence="7 8" key="1">
    <citation type="submission" date="2014-03" db="EMBL/GenBank/DDBJ databases">
        <title>Draft Genome Sequences of 13 Willow Endophytes.</title>
        <authorList>
            <person name="Gan H.Y."/>
            <person name="Gan H.M."/>
            <person name="Savka M.A."/>
            <person name="Hudson A.O."/>
        </authorList>
    </citation>
    <scope>NUCLEOTIDE SEQUENCE [LARGE SCALE GENOMIC DNA]</scope>
    <source>
        <strain evidence="7 8">RIT293</strain>
    </source>
</reference>
<protein>
    <submittedName>
        <fullName evidence="7">Putative membrane protein</fullName>
    </submittedName>
</protein>
<feature type="transmembrane region" description="Helical" evidence="5">
    <location>
        <begin position="573"/>
        <end position="599"/>
    </location>
</feature>
<comment type="subcellular location">
    <subcellularLocation>
        <location evidence="1">Membrane</location>
        <topology evidence="1">Multi-pass membrane protein</topology>
    </subcellularLocation>
</comment>
<gene>
    <name evidence="7" type="ORF">BW34_01100</name>
</gene>
<evidence type="ECO:0000256" key="5">
    <source>
        <dbReference type="SAM" id="Phobius"/>
    </source>
</evidence>
<evidence type="ECO:0000256" key="4">
    <source>
        <dbReference type="ARBA" id="ARBA00023136"/>
    </source>
</evidence>
<dbReference type="InterPro" id="IPR023908">
    <property type="entry name" value="xxxLxxG_rpt"/>
</dbReference>
<evidence type="ECO:0000256" key="1">
    <source>
        <dbReference type="ARBA" id="ARBA00004141"/>
    </source>
</evidence>
<feature type="transmembrane region" description="Helical" evidence="5">
    <location>
        <begin position="16"/>
        <end position="38"/>
    </location>
</feature>
<dbReference type="KEGG" id="moo:BWL13_00581"/>
<dbReference type="RefSeq" id="WP_036310187.1">
    <property type="nucleotide sequence ID" value="NZ_CP031421.1"/>
</dbReference>
<dbReference type="InterPro" id="IPR051328">
    <property type="entry name" value="T7SS_ABC-Transporter"/>
</dbReference>
<feature type="transmembrane region" description="Helical" evidence="5">
    <location>
        <begin position="730"/>
        <end position="751"/>
    </location>
</feature>
<dbReference type="AlphaFoldDB" id="A0A031FU56"/>
<dbReference type="NCBIfam" id="TIGR03057">
    <property type="entry name" value="xxxLxxG_by_4"/>
    <property type="match status" value="4"/>
</dbReference>
<dbReference type="OrthoDB" id="9811483at2"/>
<dbReference type="PANTHER" id="PTHR43077:SF10">
    <property type="entry name" value="TRANSPORT PERMEASE PROTEIN"/>
    <property type="match status" value="1"/>
</dbReference>
<dbReference type="Gene3D" id="3.40.1710.10">
    <property type="entry name" value="abc type-2 transporter like domain"/>
    <property type="match status" value="1"/>
</dbReference>
<dbReference type="GeneID" id="91430991"/>
<accession>A0A031FU56</accession>
<name>A0A031FU56_9MICO</name>
<feature type="transmembrane region" description="Helical" evidence="5">
    <location>
        <begin position="682"/>
        <end position="710"/>
    </location>
</feature>
<proteinExistence type="predicted"/>
<dbReference type="SUPFAM" id="SSF101967">
    <property type="entry name" value="Adhesin YadA, collagen-binding domain"/>
    <property type="match status" value="1"/>
</dbReference>
<dbReference type="eggNOG" id="COG1511">
    <property type="taxonomic scope" value="Bacteria"/>
</dbReference>
<keyword evidence="8" id="KW-1185">Reference proteome</keyword>
<evidence type="ECO:0000313" key="8">
    <source>
        <dbReference type="Proteomes" id="UP000024001"/>
    </source>
</evidence>
<keyword evidence="2 5" id="KW-0812">Transmembrane</keyword>
<dbReference type="Proteomes" id="UP000024001">
    <property type="component" value="Unassembled WGS sequence"/>
</dbReference>
<feature type="transmembrane region" description="Helical" evidence="5">
    <location>
        <begin position="620"/>
        <end position="643"/>
    </location>
</feature>
<keyword evidence="4 5" id="KW-0472">Membrane</keyword>
<dbReference type="Pfam" id="PF12698">
    <property type="entry name" value="ABC2_membrane_3"/>
    <property type="match status" value="1"/>
</dbReference>
<organism evidence="7 8">
    <name type="scientific">Microbacterium oleivorans</name>
    <dbReference type="NCBI Taxonomy" id="273677"/>
    <lineage>
        <taxon>Bacteria</taxon>
        <taxon>Bacillati</taxon>
        <taxon>Actinomycetota</taxon>
        <taxon>Actinomycetes</taxon>
        <taxon>Micrococcales</taxon>
        <taxon>Microbacteriaceae</taxon>
        <taxon>Microbacterium</taxon>
    </lineage>
</organism>
<dbReference type="NCBIfam" id="TIGR03061">
    <property type="entry name" value="pip_yhgE_Nterm"/>
    <property type="match status" value="1"/>
</dbReference>
<evidence type="ECO:0000256" key="3">
    <source>
        <dbReference type="ARBA" id="ARBA00022989"/>
    </source>
</evidence>
<keyword evidence="3 5" id="KW-1133">Transmembrane helix</keyword>
<feature type="domain" description="ABC-2 type transporter transmembrane" evidence="6">
    <location>
        <begin position="18"/>
        <end position="128"/>
    </location>
</feature>
<dbReference type="GO" id="GO:0016020">
    <property type="term" value="C:membrane"/>
    <property type="evidence" value="ECO:0007669"/>
    <property type="project" value="UniProtKB-SubCell"/>
</dbReference>
<evidence type="ECO:0000313" key="7">
    <source>
        <dbReference type="EMBL" id="EZP28123.1"/>
    </source>
</evidence>
<dbReference type="InterPro" id="IPR011049">
    <property type="entry name" value="Serralysin-like_metalloprot_C"/>
</dbReference>